<protein>
    <submittedName>
        <fullName evidence="2">Uncharacterized protein</fullName>
    </submittedName>
</protein>
<feature type="transmembrane region" description="Helical" evidence="1">
    <location>
        <begin position="35"/>
        <end position="54"/>
    </location>
</feature>
<reference evidence="2 3" key="1">
    <citation type="submission" date="2020-03" db="EMBL/GenBank/DDBJ databases">
        <title>Genomic Encyclopedia of Type Strains, Phase IV (KMG-V): Genome sequencing to study the core and pangenomes of soil and plant-associated prokaryotes.</title>
        <authorList>
            <person name="Whitman W."/>
        </authorList>
    </citation>
    <scope>NUCLEOTIDE SEQUENCE [LARGE SCALE GENOMIC DNA]</scope>
    <source>
        <strain evidence="2 3">1B</strain>
    </source>
</reference>
<evidence type="ECO:0000256" key="1">
    <source>
        <dbReference type="SAM" id="Phobius"/>
    </source>
</evidence>
<accession>A0ABX1HDH0</accession>
<gene>
    <name evidence="2" type="ORF">HBN54_000856</name>
</gene>
<sequence length="67" mass="7208">MAVAAVASAAVLPLYGWLLGHLMRHGQHWPALGRWAWLVGGTLALFGLANLLVWPLRTWPGPGGAWP</sequence>
<dbReference type="EMBL" id="JAAVTK010000002">
    <property type="protein sequence ID" value="NKI88269.1"/>
    <property type="molecule type" value="Genomic_DNA"/>
</dbReference>
<keyword evidence="1" id="KW-1133">Transmembrane helix</keyword>
<keyword evidence="1" id="KW-0812">Transmembrane</keyword>
<organism evidence="2 3">
    <name type="scientific">Hymenobacter artigasi</name>
    <dbReference type="NCBI Taxonomy" id="2719616"/>
    <lineage>
        <taxon>Bacteria</taxon>
        <taxon>Pseudomonadati</taxon>
        <taxon>Bacteroidota</taxon>
        <taxon>Cytophagia</taxon>
        <taxon>Cytophagales</taxon>
        <taxon>Hymenobacteraceae</taxon>
        <taxon>Hymenobacter</taxon>
    </lineage>
</organism>
<comment type="caution">
    <text evidence="2">The sequence shown here is derived from an EMBL/GenBank/DDBJ whole genome shotgun (WGS) entry which is preliminary data.</text>
</comment>
<evidence type="ECO:0000313" key="2">
    <source>
        <dbReference type="EMBL" id="NKI88269.1"/>
    </source>
</evidence>
<evidence type="ECO:0000313" key="3">
    <source>
        <dbReference type="Proteomes" id="UP000717634"/>
    </source>
</evidence>
<keyword evidence="1" id="KW-0472">Membrane</keyword>
<dbReference type="Proteomes" id="UP000717634">
    <property type="component" value="Unassembled WGS sequence"/>
</dbReference>
<proteinExistence type="predicted"/>
<name>A0ABX1HDH0_9BACT</name>
<keyword evidence="3" id="KW-1185">Reference proteome</keyword>
<dbReference type="RefSeq" id="WP_168671783.1">
    <property type="nucleotide sequence ID" value="NZ_JAAVTK010000002.1"/>
</dbReference>